<dbReference type="EMBL" id="QGDT01000009">
    <property type="protein sequence ID" value="PWJ56917.1"/>
    <property type="molecule type" value="Genomic_DNA"/>
</dbReference>
<evidence type="ECO:0000313" key="3">
    <source>
        <dbReference type="EMBL" id="PWJ56917.1"/>
    </source>
</evidence>
<feature type="signal peptide" evidence="1">
    <location>
        <begin position="1"/>
        <end position="19"/>
    </location>
</feature>
<feature type="domain" description="Secretion system C-terminal sorting" evidence="2">
    <location>
        <begin position="330"/>
        <end position="403"/>
    </location>
</feature>
<dbReference type="InterPro" id="IPR026444">
    <property type="entry name" value="Secre_tail"/>
</dbReference>
<dbReference type="RefSeq" id="WP_109675726.1">
    <property type="nucleotide sequence ID" value="NZ_QGDT01000009.1"/>
</dbReference>
<dbReference type="Proteomes" id="UP000245880">
    <property type="component" value="Unassembled WGS sequence"/>
</dbReference>
<dbReference type="NCBIfam" id="TIGR04183">
    <property type="entry name" value="Por_Secre_tail"/>
    <property type="match status" value="1"/>
</dbReference>
<organism evidence="3 4">
    <name type="scientific">Dyadobacter jejuensis</name>
    <dbReference type="NCBI Taxonomy" id="1082580"/>
    <lineage>
        <taxon>Bacteria</taxon>
        <taxon>Pseudomonadati</taxon>
        <taxon>Bacteroidota</taxon>
        <taxon>Cytophagia</taxon>
        <taxon>Cytophagales</taxon>
        <taxon>Spirosomataceae</taxon>
        <taxon>Dyadobacter</taxon>
    </lineage>
</organism>
<feature type="chain" id="PRO_5016454709" evidence="1">
    <location>
        <begin position="20"/>
        <end position="412"/>
    </location>
</feature>
<evidence type="ECO:0000313" key="4">
    <source>
        <dbReference type="Proteomes" id="UP000245880"/>
    </source>
</evidence>
<dbReference type="Pfam" id="PF18962">
    <property type="entry name" value="Por_Secre_tail"/>
    <property type="match status" value="1"/>
</dbReference>
<protein>
    <submittedName>
        <fullName evidence="3">Putative secreted protein (Por secretion system target)</fullName>
    </submittedName>
</protein>
<evidence type="ECO:0000256" key="1">
    <source>
        <dbReference type="SAM" id="SignalP"/>
    </source>
</evidence>
<keyword evidence="4" id="KW-1185">Reference proteome</keyword>
<comment type="caution">
    <text evidence="3">The sequence shown here is derived from an EMBL/GenBank/DDBJ whole genome shotgun (WGS) entry which is preliminary data.</text>
</comment>
<accession>A0A316B2Z1</accession>
<keyword evidence="1" id="KW-0732">Signal</keyword>
<dbReference type="AlphaFoldDB" id="A0A316B2Z1"/>
<reference evidence="3 4" key="1">
    <citation type="submission" date="2018-03" db="EMBL/GenBank/DDBJ databases">
        <title>Genomic Encyclopedia of Archaeal and Bacterial Type Strains, Phase II (KMG-II): from individual species to whole genera.</title>
        <authorList>
            <person name="Goeker M."/>
        </authorList>
    </citation>
    <scope>NUCLEOTIDE SEQUENCE [LARGE SCALE GENOMIC DNA]</scope>
    <source>
        <strain evidence="3 4">DSM 100346</strain>
    </source>
</reference>
<dbReference type="OrthoDB" id="621707at2"/>
<proteinExistence type="predicted"/>
<sequence>MKITFYFLLSVLLALQASAQTHVFSGGEFVTFGTLDLGSGTWSTDRSSSPGYFSAVGTGTYTGAIDAHNIDGYVKAYDQMFFDFPVGSGTDLRGLSISNPTGMGTYATAWIVGDPSGPLDPTDGMGASHDVNSVVGPIMAISPVGQWDWQNITGTGAGVVVTVSIPDVSTFATAANLRLVGWNGVAWIDLSGGPNATGNVVDSELMGTLVAGISALGIGSIEVPLPVELISFTASELSCKADLKWVTTAEIQLHHFEVEQSQDAVVFTKLGQVRSSQIEGSGNTYHFSTTQPPGTSYYRLKMVDQDYSFAYSHIQSLTTSCSKSERSLEVYPNPITAEHQHVTVDFVTNYKGIAALSVSNLLGQRLISQNILVDGSGTTSFGSSALSSGLYLVRLQDSQGKIITEIRKFVKE</sequence>
<name>A0A316B2Z1_9BACT</name>
<gene>
    <name evidence="3" type="ORF">CLV98_10926</name>
</gene>
<evidence type="ECO:0000259" key="2">
    <source>
        <dbReference type="Pfam" id="PF18962"/>
    </source>
</evidence>